<dbReference type="PANTHER" id="PTHR43110">
    <property type="entry name" value="THIOL PEROXIDASE"/>
    <property type="match status" value="1"/>
</dbReference>
<dbReference type="EMBL" id="LWDL01000026">
    <property type="protein sequence ID" value="OQW50140.1"/>
    <property type="molecule type" value="Genomic_DNA"/>
</dbReference>
<dbReference type="InterPro" id="IPR050455">
    <property type="entry name" value="Tpx_Peroxidase_subfamily"/>
</dbReference>
<comment type="caution">
    <text evidence="3">The sequence shown here is derived from an EMBL/GenBank/DDBJ whole genome shotgun (WGS) entry which is preliminary data.</text>
</comment>
<organism evidence="3 4">
    <name type="scientific">Candidatus Raskinella chloraquaticus</name>
    <dbReference type="NCBI Taxonomy" id="1951219"/>
    <lineage>
        <taxon>Bacteria</taxon>
        <taxon>Pseudomonadati</taxon>
        <taxon>Pseudomonadota</taxon>
        <taxon>Alphaproteobacteria</taxon>
        <taxon>Hyphomicrobiales</taxon>
        <taxon>Phreatobacteraceae</taxon>
        <taxon>Candidatus Raskinella</taxon>
    </lineage>
</organism>
<reference evidence="3 4" key="1">
    <citation type="journal article" date="2017" name="Water Res.">
        <title>Comammox in drinking water systems.</title>
        <authorList>
            <person name="Wang Y."/>
            <person name="Ma L."/>
            <person name="Mao Y."/>
            <person name="Jiang X."/>
            <person name="Xia Y."/>
            <person name="Yu K."/>
            <person name="Li B."/>
            <person name="Zhang T."/>
        </authorList>
    </citation>
    <scope>NUCLEOTIDE SEQUENCE [LARGE SCALE GENOMIC DNA]</scope>
    <source>
        <strain evidence="3">SG_bin8</strain>
    </source>
</reference>
<dbReference type="RefSeq" id="WP_376800135.1">
    <property type="nucleotide sequence ID" value="NZ_LWDL01000026.1"/>
</dbReference>
<dbReference type="Proteomes" id="UP000192872">
    <property type="component" value="Unassembled WGS sequence"/>
</dbReference>
<dbReference type="Pfam" id="PF00578">
    <property type="entry name" value="AhpC-TSA"/>
    <property type="match status" value="1"/>
</dbReference>
<name>A0A1W9HRQ8_9HYPH</name>
<dbReference type="GO" id="GO:0016209">
    <property type="term" value="F:antioxidant activity"/>
    <property type="evidence" value="ECO:0007669"/>
    <property type="project" value="InterPro"/>
</dbReference>
<dbReference type="STRING" id="1827387.A4S15_00600"/>
<evidence type="ECO:0000256" key="1">
    <source>
        <dbReference type="ARBA" id="ARBA00023284"/>
    </source>
</evidence>
<dbReference type="PROSITE" id="PS51352">
    <property type="entry name" value="THIOREDOXIN_2"/>
    <property type="match status" value="1"/>
</dbReference>
<gene>
    <name evidence="3" type="ORF">A4S15_00600</name>
</gene>
<proteinExistence type="predicted"/>
<feature type="domain" description="Thioredoxin" evidence="2">
    <location>
        <begin position="58"/>
        <end position="204"/>
    </location>
</feature>
<dbReference type="InterPro" id="IPR013766">
    <property type="entry name" value="Thioredoxin_domain"/>
</dbReference>
<dbReference type="SUPFAM" id="SSF52833">
    <property type="entry name" value="Thioredoxin-like"/>
    <property type="match status" value="1"/>
</dbReference>
<dbReference type="NCBIfam" id="NF047696">
    <property type="entry name" value="ThlDiSintTplARhiz"/>
    <property type="match status" value="1"/>
</dbReference>
<dbReference type="InterPro" id="IPR036249">
    <property type="entry name" value="Thioredoxin-like_sf"/>
</dbReference>
<dbReference type="GO" id="GO:0015036">
    <property type="term" value="F:disulfide oxidoreductase activity"/>
    <property type="evidence" value="ECO:0007669"/>
    <property type="project" value="UniProtKB-ARBA"/>
</dbReference>
<dbReference type="PANTHER" id="PTHR43110:SF1">
    <property type="entry name" value="THIOL PEROXIDASE"/>
    <property type="match status" value="1"/>
</dbReference>
<evidence type="ECO:0000313" key="3">
    <source>
        <dbReference type="EMBL" id="OQW50140.1"/>
    </source>
</evidence>
<dbReference type="Gene3D" id="3.40.30.10">
    <property type="entry name" value="Glutaredoxin"/>
    <property type="match status" value="1"/>
</dbReference>
<dbReference type="PROSITE" id="PS00194">
    <property type="entry name" value="THIOREDOXIN_1"/>
    <property type="match status" value="1"/>
</dbReference>
<keyword evidence="1" id="KW-0676">Redox-active center</keyword>
<dbReference type="InterPro" id="IPR017937">
    <property type="entry name" value="Thioredoxin_CS"/>
</dbReference>
<protein>
    <recommendedName>
        <fullName evidence="2">Thioredoxin domain-containing protein</fullName>
    </recommendedName>
</protein>
<evidence type="ECO:0000313" key="4">
    <source>
        <dbReference type="Proteomes" id="UP000192872"/>
    </source>
</evidence>
<evidence type="ECO:0000259" key="2">
    <source>
        <dbReference type="PROSITE" id="PS51352"/>
    </source>
</evidence>
<dbReference type="AlphaFoldDB" id="A0A1W9HRQ8"/>
<dbReference type="CDD" id="cd02966">
    <property type="entry name" value="TlpA_like_family"/>
    <property type="match status" value="1"/>
</dbReference>
<sequence length="208" mass="21743">MVGALLSAFGLFASIGAVYGISGLSGNSPAAGECALATANAETLAPLAIGDVAAFRVEKKPVIAPDFTFRDGEGNERRVADFKGRTILLNLWAIWCAPCRHEMPALDALQANLGSKAFEVVAVSIDLGSPEKPRQFLSEIGAKSLAFYHDPTGKAFFTLRAAGRAIGMPATLIINAEGCVAGHMLGAANWSSNDAVKLILAVQKAQEK</sequence>
<accession>A0A1W9HRQ8</accession>
<dbReference type="InterPro" id="IPR000866">
    <property type="entry name" value="AhpC/TSA"/>
</dbReference>